<dbReference type="EMBL" id="QJKJ01002946">
    <property type="protein sequence ID" value="RDY00637.1"/>
    <property type="molecule type" value="Genomic_DNA"/>
</dbReference>
<gene>
    <name evidence="1" type="ORF">CR513_16159</name>
</gene>
<sequence>MCLILHELRTTMTMYNMKFKSLVHKLSELQPLLECTCGASKELTRRKEGHCVHLFLGGLDGYLYTNVKKLIFNINPLPFLRLGATFHSNKYKNRDGVRPKYDHYGKIGHENSRFFEIVVCLTWENSNHKVEQEESANNLALHGSHMKKAHDEHMLSNESILGAQN</sequence>
<dbReference type="AlphaFoldDB" id="A0A371HD07"/>
<dbReference type="OrthoDB" id="884905at2759"/>
<dbReference type="Proteomes" id="UP000257109">
    <property type="component" value="Unassembled WGS sequence"/>
</dbReference>
<keyword evidence="2" id="KW-1185">Reference proteome</keyword>
<accession>A0A371HD07</accession>
<evidence type="ECO:0000313" key="2">
    <source>
        <dbReference type="Proteomes" id="UP000257109"/>
    </source>
</evidence>
<protein>
    <submittedName>
        <fullName evidence="1">Uncharacterized protein</fullName>
    </submittedName>
</protein>
<evidence type="ECO:0000313" key="1">
    <source>
        <dbReference type="EMBL" id="RDY00637.1"/>
    </source>
</evidence>
<reference evidence="1" key="1">
    <citation type="submission" date="2018-05" db="EMBL/GenBank/DDBJ databases">
        <title>Draft genome of Mucuna pruriens seed.</title>
        <authorList>
            <person name="Nnadi N.E."/>
            <person name="Vos R."/>
            <person name="Hasami M.H."/>
            <person name="Devisetty U.K."/>
            <person name="Aguiy J.C."/>
        </authorList>
    </citation>
    <scope>NUCLEOTIDE SEQUENCE [LARGE SCALE GENOMIC DNA]</scope>
    <source>
        <strain evidence="1">JCA_2017</strain>
    </source>
</reference>
<name>A0A371HD07_MUCPR</name>
<organism evidence="1 2">
    <name type="scientific">Mucuna pruriens</name>
    <name type="common">Velvet bean</name>
    <name type="synonym">Dolichos pruriens</name>
    <dbReference type="NCBI Taxonomy" id="157652"/>
    <lineage>
        <taxon>Eukaryota</taxon>
        <taxon>Viridiplantae</taxon>
        <taxon>Streptophyta</taxon>
        <taxon>Embryophyta</taxon>
        <taxon>Tracheophyta</taxon>
        <taxon>Spermatophyta</taxon>
        <taxon>Magnoliopsida</taxon>
        <taxon>eudicotyledons</taxon>
        <taxon>Gunneridae</taxon>
        <taxon>Pentapetalae</taxon>
        <taxon>rosids</taxon>
        <taxon>fabids</taxon>
        <taxon>Fabales</taxon>
        <taxon>Fabaceae</taxon>
        <taxon>Papilionoideae</taxon>
        <taxon>50 kb inversion clade</taxon>
        <taxon>NPAAA clade</taxon>
        <taxon>indigoferoid/millettioid clade</taxon>
        <taxon>Phaseoleae</taxon>
        <taxon>Mucuna</taxon>
    </lineage>
</organism>
<feature type="non-terminal residue" evidence="1">
    <location>
        <position position="1"/>
    </location>
</feature>
<comment type="caution">
    <text evidence="1">The sequence shown here is derived from an EMBL/GenBank/DDBJ whole genome shotgun (WGS) entry which is preliminary data.</text>
</comment>
<proteinExistence type="predicted"/>